<evidence type="ECO:0000256" key="4">
    <source>
        <dbReference type="ARBA" id="ARBA00022475"/>
    </source>
</evidence>
<dbReference type="GO" id="GO:0005886">
    <property type="term" value="C:plasma membrane"/>
    <property type="evidence" value="ECO:0007669"/>
    <property type="project" value="UniProtKB-SubCell"/>
</dbReference>
<evidence type="ECO:0000256" key="1">
    <source>
        <dbReference type="ARBA" id="ARBA00004651"/>
    </source>
</evidence>
<feature type="transmembrane region" description="Helical" evidence="8">
    <location>
        <begin position="73"/>
        <end position="95"/>
    </location>
</feature>
<evidence type="ECO:0000256" key="5">
    <source>
        <dbReference type="ARBA" id="ARBA00022692"/>
    </source>
</evidence>
<feature type="transmembrane region" description="Helical" evidence="8">
    <location>
        <begin position="6"/>
        <end position="31"/>
    </location>
</feature>
<proteinExistence type="inferred from homology"/>
<dbReference type="InterPro" id="IPR002781">
    <property type="entry name" value="TM_pro_TauE-like"/>
</dbReference>
<dbReference type="PANTHER" id="PTHR30269">
    <property type="entry name" value="TRANSMEMBRANE PROTEIN YFCA"/>
    <property type="match status" value="1"/>
</dbReference>
<dbReference type="PANTHER" id="PTHR30269:SF0">
    <property type="entry name" value="MEMBRANE TRANSPORTER PROTEIN YFCA-RELATED"/>
    <property type="match status" value="1"/>
</dbReference>
<dbReference type="AlphaFoldDB" id="A0A0E1X6W0"/>
<dbReference type="Pfam" id="PF01925">
    <property type="entry name" value="TauE"/>
    <property type="match status" value="1"/>
</dbReference>
<keyword evidence="4 8" id="KW-1003">Cell membrane</keyword>
<dbReference type="RefSeq" id="WP_000365308.1">
    <property type="nucleotide sequence ID" value="NZ_CM000952.1"/>
</dbReference>
<keyword evidence="6 8" id="KW-1133">Transmembrane helix</keyword>
<feature type="transmembrane region" description="Helical" evidence="8">
    <location>
        <begin position="139"/>
        <end position="169"/>
    </location>
</feature>
<name>A0A0E1X6W0_STAAU</name>
<dbReference type="EMBL" id="ACJA02000004">
    <property type="protein sequence ID" value="EFH94355.1"/>
    <property type="molecule type" value="Genomic_DNA"/>
</dbReference>
<reference evidence="9" key="1">
    <citation type="submission" date="2010-05" db="EMBL/GenBank/DDBJ databases">
        <authorList>
            <person name="Muzny D."/>
            <person name="Qin X."/>
            <person name="Buhay C."/>
            <person name="Dugan-Rocha S."/>
            <person name="Ding Y."/>
            <person name="Chen G."/>
            <person name="Hawes A."/>
            <person name="Holder M."/>
            <person name="Jhangiani S."/>
            <person name="Johnson A."/>
            <person name="Khan Z."/>
            <person name="Li Z."/>
            <person name="Liu W."/>
            <person name="Liu X."/>
            <person name="Perez L."/>
            <person name="Shen H."/>
            <person name="Wang Q."/>
            <person name="Watt J."/>
            <person name="Xi L."/>
            <person name="Xin Y."/>
            <person name="Zhou J."/>
            <person name="Deng J."/>
            <person name="Jiang H."/>
            <person name="Liu Y."/>
            <person name="Qu J."/>
            <person name="Song X.-Z."/>
            <person name="Zhang L."/>
            <person name="Villasana D."/>
            <person name="Johnson A."/>
            <person name="Liu J."/>
            <person name="Liyanage D."/>
            <person name="Lorensuhewa L."/>
            <person name="Robinson T."/>
            <person name="Song A."/>
            <person name="Song B.-B."/>
            <person name="Dinh H."/>
            <person name="Thornton R."/>
            <person name="Coyle M."/>
            <person name="Francisco L."/>
            <person name="Jackson L."/>
            <person name="Javaid M."/>
            <person name="Korchina V."/>
            <person name="Kovar C."/>
            <person name="Mata R."/>
            <person name="Mathew T."/>
            <person name="Ngo R."/>
            <person name="Nguyen L."/>
            <person name="Nguyen N."/>
            <person name="Okwuonu G."/>
            <person name="Ongeri F."/>
            <person name="Pham C."/>
            <person name="Simmons D."/>
            <person name="Wilczek-Boney K."/>
            <person name="Hale W."/>
            <person name="Jakkamsetti A."/>
            <person name="Pham P."/>
            <person name="Ruth R."/>
            <person name="San Lucas F."/>
            <person name="Warren J."/>
            <person name="Zhang J."/>
            <person name="Zhao Z."/>
            <person name="Zhou C."/>
            <person name="Zhu D."/>
            <person name="Lee S."/>
            <person name="Bess C."/>
            <person name="Blankenburg K."/>
            <person name="Forbes L."/>
            <person name="Fu Q."/>
            <person name="Gubbala S."/>
            <person name="Hirani K."/>
            <person name="Jayaseelan J.C."/>
            <person name="Lara F."/>
            <person name="Munidasa M."/>
            <person name="Palculict T."/>
            <person name="Patil S."/>
            <person name="Pu L.-L."/>
            <person name="Saada N."/>
            <person name="Tang L."/>
            <person name="Weissenberger G."/>
            <person name="Zhu Y."/>
            <person name="Hemphill L."/>
            <person name="Shang Y."/>
            <person name="Youmans B."/>
            <person name="Ayvaz T."/>
            <person name="Ross M."/>
            <person name="Santibanez J."/>
            <person name="Aqrawi P."/>
            <person name="Gross S."/>
            <person name="Joshi V."/>
            <person name="Fowler G."/>
            <person name="Nazareth L."/>
            <person name="Reid J."/>
            <person name="Worley K."/>
            <person name="Petrosino J."/>
            <person name="Highlander S."/>
            <person name="Gibbs R."/>
        </authorList>
    </citation>
    <scope>NUCLEOTIDE SEQUENCE [LARGE SCALE GENOMIC DNA]</scope>
    <source>
        <strain evidence="9">MN8</strain>
    </source>
</reference>
<evidence type="ECO:0000256" key="6">
    <source>
        <dbReference type="ARBA" id="ARBA00022989"/>
    </source>
</evidence>
<dbReference type="HOGENOM" id="CLU_045498_2_0_9"/>
<sequence>MDLNLTMIIIIILFGFIAAFIDSVVGGGGLISTPALLAIGLPPSVALGTNKLASSFGSLTSAIKFIRSGKVDLYVVAKLFGFVFLASACGAYIATMVPSQILKPLIIIALSSVFIFTLLKKDWGNTRTFTQFTFKKAILFAALFILIGFYDGFVGGGTGSFMLFVLLIFGFDFLSAAGNAKVLNFASNIGALVLFMVLGQVDYVIGLVMAASMIVGSYAGAHFAIKQGVGYVKVLFIIITAILILKNAFDYIQQFV</sequence>
<feature type="transmembrane region" description="Helical" evidence="8">
    <location>
        <begin position="189"/>
        <end position="216"/>
    </location>
</feature>
<comment type="subcellular location">
    <subcellularLocation>
        <location evidence="1 8">Cell membrane</location>
        <topology evidence="1 8">Multi-pass membrane protein</topology>
    </subcellularLocation>
</comment>
<evidence type="ECO:0000256" key="2">
    <source>
        <dbReference type="ARBA" id="ARBA00009142"/>
    </source>
</evidence>
<evidence type="ECO:0000313" key="9">
    <source>
        <dbReference type="EMBL" id="EFH94355.1"/>
    </source>
</evidence>
<organism evidence="9">
    <name type="scientific">Staphylococcus aureus subsp. aureus MN8</name>
    <dbReference type="NCBI Taxonomy" id="548470"/>
    <lineage>
        <taxon>Bacteria</taxon>
        <taxon>Bacillati</taxon>
        <taxon>Bacillota</taxon>
        <taxon>Bacilli</taxon>
        <taxon>Bacillales</taxon>
        <taxon>Staphylococcaceae</taxon>
        <taxon>Staphylococcus</taxon>
    </lineage>
</organism>
<comment type="caution">
    <text evidence="9">The sequence shown here is derived from an EMBL/GenBank/DDBJ whole genome shotgun (WGS) entry which is preliminary data.</text>
</comment>
<feature type="transmembrane region" description="Helical" evidence="8">
    <location>
        <begin position="228"/>
        <end position="249"/>
    </location>
</feature>
<keyword evidence="5 8" id="KW-0812">Transmembrane</keyword>
<feature type="transmembrane region" description="Helical" evidence="8">
    <location>
        <begin position="101"/>
        <end position="119"/>
    </location>
</feature>
<dbReference type="InterPro" id="IPR052017">
    <property type="entry name" value="TSUP"/>
</dbReference>
<evidence type="ECO:0000256" key="7">
    <source>
        <dbReference type="ARBA" id="ARBA00023136"/>
    </source>
</evidence>
<gene>
    <name evidence="9" type="ORF">HMPREF0769_11976</name>
</gene>
<protein>
    <recommendedName>
        <fullName evidence="8">Probable membrane transporter protein</fullName>
    </recommendedName>
</protein>
<keyword evidence="3" id="KW-0813">Transport</keyword>
<accession>A0A0E1X6W0</accession>
<dbReference type="Proteomes" id="UP000003455">
    <property type="component" value="Chromosome"/>
</dbReference>
<comment type="similarity">
    <text evidence="2 8">Belongs to the 4-toluene sulfonate uptake permease (TSUP) (TC 2.A.102) family.</text>
</comment>
<keyword evidence="7 8" id="KW-0472">Membrane</keyword>
<evidence type="ECO:0000256" key="3">
    <source>
        <dbReference type="ARBA" id="ARBA00022448"/>
    </source>
</evidence>
<evidence type="ECO:0000256" key="8">
    <source>
        <dbReference type="RuleBase" id="RU363041"/>
    </source>
</evidence>